<dbReference type="PRINTS" id="PR00723">
    <property type="entry name" value="SUBTILISIN"/>
</dbReference>
<dbReference type="GO" id="GO:0016020">
    <property type="term" value="C:membrane"/>
    <property type="evidence" value="ECO:0007669"/>
    <property type="project" value="InterPro"/>
</dbReference>
<feature type="chain" id="PRO_5041246077" evidence="12">
    <location>
        <begin position="22"/>
        <end position="901"/>
    </location>
</feature>
<dbReference type="InterPro" id="IPR050131">
    <property type="entry name" value="Peptidase_S8_subtilisin-like"/>
</dbReference>
<keyword evidence="2" id="KW-0134">Cell wall</keyword>
<dbReference type="InterPro" id="IPR015500">
    <property type="entry name" value="Peptidase_S8_subtilisin-rel"/>
</dbReference>
<feature type="active site" description="Charge relay system" evidence="8 9">
    <location>
        <position position="162"/>
    </location>
</feature>
<keyword evidence="6 9" id="KW-0378">Hydrolase</keyword>
<feature type="domain" description="C5a peptidase/Subtilisin-like protease SBT2-like Fn3-like" evidence="15">
    <location>
        <begin position="620"/>
        <end position="736"/>
    </location>
</feature>
<dbReference type="InterPro" id="IPR023828">
    <property type="entry name" value="Peptidase_S8_Ser-AS"/>
</dbReference>
<evidence type="ECO:0000259" key="15">
    <source>
        <dbReference type="Pfam" id="PF06280"/>
    </source>
</evidence>
<feature type="domain" description="PA" evidence="14">
    <location>
        <begin position="385"/>
        <end position="444"/>
    </location>
</feature>
<dbReference type="Pfam" id="PF00082">
    <property type="entry name" value="Peptidase_S8"/>
    <property type="match status" value="1"/>
</dbReference>
<evidence type="ECO:0000256" key="10">
    <source>
        <dbReference type="RuleBase" id="RU003355"/>
    </source>
</evidence>
<keyword evidence="7 9" id="KW-0720">Serine protease</keyword>
<dbReference type="InterPro" id="IPR036852">
    <property type="entry name" value="Peptidase_S8/S53_dom_sf"/>
</dbReference>
<evidence type="ECO:0000256" key="4">
    <source>
        <dbReference type="ARBA" id="ARBA00022670"/>
    </source>
</evidence>
<keyword evidence="3" id="KW-0964">Secreted</keyword>
<feature type="domain" description="Peptidase S8/S53" evidence="13">
    <location>
        <begin position="153"/>
        <end position="577"/>
    </location>
</feature>
<keyword evidence="17" id="KW-1185">Reference proteome</keyword>
<dbReference type="SUPFAM" id="SSF52743">
    <property type="entry name" value="Subtilisin-like"/>
    <property type="match status" value="1"/>
</dbReference>
<gene>
    <name evidence="16" type="ORF">B0T18DRAFT_255744</name>
</gene>
<feature type="signal peptide" evidence="12">
    <location>
        <begin position="1"/>
        <end position="21"/>
    </location>
</feature>
<dbReference type="AlphaFoldDB" id="A0AA40BR94"/>
<dbReference type="Pfam" id="PF02225">
    <property type="entry name" value="PA"/>
    <property type="match status" value="1"/>
</dbReference>
<evidence type="ECO:0000256" key="11">
    <source>
        <dbReference type="SAM" id="MobiDB-lite"/>
    </source>
</evidence>
<dbReference type="InterPro" id="IPR022398">
    <property type="entry name" value="Peptidase_S8_His-AS"/>
</dbReference>
<protein>
    <submittedName>
        <fullName evidence="16">Peptidase S8/S53 domain-containing protein</fullName>
    </submittedName>
</protein>
<dbReference type="InterPro" id="IPR010435">
    <property type="entry name" value="C5a/SBT2-like_Fn3"/>
</dbReference>
<dbReference type="Gene3D" id="2.60.40.1710">
    <property type="entry name" value="Subtilisin-like superfamily"/>
    <property type="match status" value="1"/>
</dbReference>
<dbReference type="GO" id="GO:0006508">
    <property type="term" value="P:proteolysis"/>
    <property type="evidence" value="ECO:0007669"/>
    <property type="project" value="UniProtKB-KW"/>
</dbReference>
<dbReference type="PROSITE" id="PS51892">
    <property type="entry name" value="SUBTILASE"/>
    <property type="match status" value="1"/>
</dbReference>
<evidence type="ECO:0000313" key="16">
    <source>
        <dbReference type="EMBL" id="KAK0738944.1"/>
    </source>
</evidence>
<dbReference type="EMBL" id="JAUKUD010000007">
    <property type="protein sequence ID" value="KAK0738944.1"/>
    <property type="molecule type" value="Genomic_DNA"/>
</dbReference>
<dbReference type="CDD" id="cd07489">
    <property type="entry name" value="Peptidases_S8_5"/>
    <property type="match status" value="1"/>
</dbReference>
<evidence type="ECO:0000256" key="1">
    <source>
        <dbReference type="ARBA" id="ARBA00011073"/>
    </source>
</evidence>
<evidence type="ECO:0000256" key="9">
    <source>
        <dbReference type="PROSITE-ProRule" id="PRU01240"/>
    </source>
</evidence>
<feature type="active site" description="Charge relay system" evidence="8 9">
    <location>
        <position position="542"/>
    </location>
</feature>
<dbReference type="GO" id="GO:0004252">
    <property type="term" value="F:serine-type endopeptidase activity"/>
    <property type="evidence" value="ECO:0007669"/>
    <property type="project" value="UniProtKB-UniRule"/>
</dbReference>
<dbReference type="InterPro" id="IPR003137">
    <property type="entry name" value="PA_domain"/>
</dbReference>
<evidence type="ECO:0000256" key="6">
    <source>
        <dbReference type="ARBA" id="ARBA00022801"/>
    </source>
</evidence>
<dbReference type="InterPro" id="IPR034187">
    <property type="entry name" value="Peptidases_S8_5"/>
</dbReference>
<dbReference type="InterPro" id="IPR046450">
    <property type="entry name" value="PA_dom_sf"/>
</dbReference>
<evidence type="ECO:0000256" key="8">
    <source>
        <dbReference type="PIRSR" id="PIRSR615500-1"/>
    </source>
</evidence>
<dbReference type="InterPro" id="IPR000209">
    <property type="entry name" value="Peptidase_S8/S53_dom"/>
</dbReference>
<dbReference type="InterPro" id="IPR023827">
    <property type="entry name" value="Peptidase_S8_Asp-AS"/>
</dbReference>
<feature type="active site" description="Charge relay system" evidence="8 9">
    <location>
        <position position="215"/>
    </location>
</feature>
<dbReference type="PROSITE" id="PS00137">
    <property type="entry name" value="SUBTILASE_HIS"/>
    <property type="match status" value="1"/>
</dbReference>
<dbReference type="Gene3D" id="3.50.30.30">
    <property type="match status" value="1"/>
</dbReference>
<dbReference type="Pfam" id="PF06280">
    <property type="entry name" value="fn3_5"/>
    <property type="match status" value="1"/>
</dbReference>
<dbReference type="SUPFAM" id="SSF52025">
    <property type="entry name" value="PA domain"/>
    <property type="match status" value="1"/>
</dbReference>
<reference evidence="16" key="1">
    <citation type="submission" date="2023-06" db="EMBL/GenBank/DDBJ databases">
        <title>Genome-scale phylogeny and comparative genomics of the fungal order Sordariales.</title>
        <authorList>
            <consortium name="Lawrence Berkeley National Laboratory"/>
            <person name="Hensen N."/>
            <person name="Bonometti L."/>
            <person name="Westerberg I."/>
            <person name="Brannstrom I.O."/>
            <person name="Guillou S."/>
            <person name="Cros-Aarteil S."/>
            <person name="Calhoun S."/>
            <person name="Haridas S."/>
            <person name="Kuo A."/>
            <person name="Mondo S."/>
            <person name="Pangilinan J."/>
            <person name="Riley R."/>
            <person name="LaButti K."/>
            <person name="Andreopoulos B."/>
            <person name="Lipzen A."/>
            <person name="Chen C."/>
            <person name="Yanf M."/>
            <person name="Daum C."/>
            <person name="Ng V."/>
            <person name="Clum A."/>
            <person name="Steindorff A."/>
            <person name="Ohm R."/>
            <person name="Martin F."/>
            <person name="Silar P."/>
            <person name="Natvig D."/>
            <person name="Lalanne C."/>
            <person name="Gautier V."/>
            <person name="Ament-velasquez S.L."/>
            <person name="Kruys A."/>
            <person name="Hutchinson M.I."/>
            <person name="Powell A.J."/>
            <person name="Barry K."/>
            <person name="Miller A.N."/>
            <person name="Grigoriev I.V."/>
            <person name="Debuchy R."/>
            <person name="Gladieux P."/>
            <person name="Thoren M.H."/>
            <person name="Johannesson H."/>
        </authorList>
    </citation>
    <scope>NUCLEOTIDE SEQUENCE</scope>
    <source>
        <strain evidence="16">SMH3187-1</strain>
    </source>
</reference>
<keyword evidence="4 9" id="KW-0645">Protease</keyword>
<comment type="similarity">
    <text evidence="1 9 10">Belongs to the peptidase S8 family.</text>
</comment>
<evidence type="ECO:0000313" key="17">
    <source>
        <dbReference type="Proteomes" id="UP001172155"/>
    </source>
</evidence>
<dbReference type="Gene3D" id="3.40.50.200">
    <property type="entry name" value="Peptidase S8/S53 domain"/>
    <property type="match status" value="1"/>
</dbReference>
<evidence type="ECO:0000259" key="14">
    <source>
        <dbReference type="Pfam" id="PF02225"/>
    </source>
</evidence>
<dbReference type="CDD" id="cd02124">
    <property type="entry name" value="PA_PoS1_like"/>
    <property type="match status" value="1"/>
</dbReference>
<dbReference type="PANTHER" id="PTHR43806:SF66">
    <property type="entry name" value="SERIN ENDOPEPTIDASE"/>
    <property type="match status" value="1"/>
</dbReference>
<dbReference type="PROSITE" id="PS00138">
    <property type="entry name" value="SUBTILASE_SER"/>
    <property type="match status" value="1"/>
</dbReference>
<name>A0AA40BR94_9PEZI</name>
<sequence length="901" mass="94067">MVRLGLSTALLAASAAQGVFATTAAPETIPGAYIIEYEDDIATARVAFAALGIDASVRTEFNSKVFKGVSVDFTDVKNAEETATKVAANRRVKNIWPIRSHPIPRDIIHSTGTKAAEAGAALLKRQAGGNTTDTYSTHLQTQVNRLRDAGIKGKGIKVAVVDTGIDYMHPALGGCFGPGCLVGYGYDLVGDDYTELDETTTKKPDNDPIDHCNGHGTHVAGIIAAQSGKNPWGIIGAAEEVTLGAYRVFSCRGGGAPDDVLIDAYIKAWEDGSDIITASIGGPQGWADGAWDAVVTRIVAEGVPCLLSAGNDGASGIFFASTAAGSRGATAIGSVDNSLALALINQGNYSIDGAKDESYVFTPVQQTWAPVTLPLWSVGFNSSDVANGCEAYPADTPNLAGYIVLIRRGTCTFEAKVAFAAAKGAKYVLFYNNVEGTMSPGLGASESLVTAVGMVLATQGVTWVKALAAGSKVSVTLTNPQSDSKQLLSPPNTATPGTMSQYSSWGPTYEVELKPQFSAPGGLILSTYPRALGSYAVLSGTSMSCPIAAGIYALLIQVRGTKDPKTLENIVSSTSKAVIWNPGSLNQSGPYFAPVPQQGGGLMQAWDAAYAKTILGVSSISFNDTEHFAGTKNFSIQNTGSQSLTYKLANVPAGTVYTFGTEGNKRPLTLPNTAQVGTFASLSFLPAEITVPAGERRFVSVTATPPSGLDVERIPVYSGYITLNATDGTALSLPYLGVVGSLRSVPIIGKYVGPDTQPTAGVWIAVSNDRTNYQKVPANSTFIIPEPGSGIKNSIYPKLTLSFNMGSNLVHALVVPVGPLSSNATEILGVPALGEMAGFPKKAISRDTDGHAWKGELSTGGYAPAGAYKIVVKALRIFGDVTKPGDWDTAETQPFQIAYEF</sequence>
<dbReference type="PROSITE" id="PS00136">
    <property type="entry name" value="SUBTILASE_ASP"/>
    <property type="match status" value="1"/>
</dbReference>
<evidence type="ECO:0000256" key="5">
    <source>
        <dbReference type="ARBA" id="ARBA00022729"/>
    </source>
</evidence>
<keyword evidence="5 12" id="KW-0732">Signal</keyword>
<feature type="region of interest" description="Disordered" evidence="11">
    <location>
        <begin position="481"/>
        <end position="500"/>
    </location>
</feature>
<accession>A0AA40BR94</accession>
<evidence type="ECO:0000256" key="12">
    <source>
        <dbReference type="SAM" id="SignalP"/>
    </source>
</evidence>
<proteinExistence type="inferred from homology"/>
<organism evidence="16 17">
    <name type="scientific">Schizothecium vesticola</name>
    <dbReference type="NCBI Taxonomy" id="314040"/>
    <lineage>
        <taxon>Eukaryota</taxon>
        <taxon>Fungi</taxon>
        <taxon>Dikarya</taxon>
        <taxon>Ascomycota</taxon>
        <taxon>Pezizomycotina</taxon>
        <taxon>Sordariomycetes</taxon>
        <taxon>Sordariomycetidae</taxon>
        <taxon>Sordariales</taxon>
        <taxon>Schizotheciaceae</taxon>
        <taxon>Schizothecium</taxon>
    </lineage>
</organism>
<evidence type="ECO:0000259" key="13">
    <source>
        <dbReference type="Pfam" id="PF00082"/>
    </source>
</evidence>
<evidence type="ECO:0000256" key="7">
    <source>
        <dbReference type="ARBA" id="ARBA00022825"/>
    </source>
</evidence>
<dbReference type="PANTHER" id="PTHR43806">
    <property type="entry name" value="PEPTIDASE S8"/>
    <property type="match status" value="1"/>
</dbReference>
<evidence type="ECO:0000256" key="3">
    <source>
        <dbReference type="ARBA" id="ARBA00022525"/>
    </source>
</evidence>
<dbReference type="Proteomes" id="UP001172155">
    <property type="component" value="Unassembled WGS sequence"/>
</dbReference>
<evidence type="ECO:0000256" key="2">
    <source>
        <dbReference type="ARBA" id="ARBA00022512"/>
    </source>
</evidence>
<comment type="caution">
    <text evidence="16">The sequence shown here is derived from an EMBL/GenBank/DDBJ whole genome shotgun (WGS) entry which is preliminary data.</text>
</comment>